<feature type="transmembrane region" description="Helical" evidence="9">
    <location>
        <begin position="156"/>
        <end position="173"/>
    </location>
</feature>
<accession>X5E5W5</accession>
<gene>
    <name evidence="10" type="primary">dctA2</name>
    <name evidence="10" type="ORF">CGLY_01910</name>
</gene>
<dbReference type="InterPro" id="IPR001991">
    <property type="entry name" value="Na-dicarboxylate_symporter"/>
</dbReference>
<organism evidence="10 11">
    <name type="scientific">Corynebacterium glyciniphilum AJ 3170</name>
    <dbReference type="NCBI Taxonomy" id="1404245"/>
    <lineage>
        <taxon>Bacteria</taxon>
        <taxon>Bacillati</taxon>
        <taxon>Actinomycetota</taxon>
        <taxon>Actinomycetes</taxon>
        <taxon>Mycobacteriales</taxon>
        <taxon>Corynebacteriaceae</taxon>
        <taxon>Corynebacterium</taxon>
    </lineage>
</organism>
<keyword evidence="2" id="KW-0813">Transport</keyword>
<dbReference type="OrthoDB" id="9766690at2"/>
<dbReference type="GO" id="GO:0015366">
    <property type="term" value="F:malate:proton symporter activity"/>
    <property type="evidence" value="ECO:0007669"/>
    <property type="project" value="TreeGrafter"/>
</dbReference>
<evidence type="ECO:0000313" key="11">
    <source>
        <dbReference type="Proteomes" id="UP000023703"/>
    </source>
</evidence>
<dbReference type="AlphaFoldDB" id="X5E5W5"/>
<feature type="transmembrane region" description="Helical" evidence="9">
    <location>
        <begin position="55"/>
        <end position="78"/>
    </location>
</feature>
<dbReference type="FunFam" id="1.10.3860.10:FF:000001">
    <property type="entry name" value="C4-dicarboxylate transport protein"/>
    <property type="match status" value="1"/>
</dbReference>
<evidence type="ECO:0000256" key="6">
    <source>
        <dbReference type="ARBA" id="ARBA00022989"/>
    </source>
</evidence>
<dbReference type="eggNOG" id="COG1301">
    <property type="taxonomic scope" value="Bacteria"/>
</dbReference>
<evidence type="ECO:0000256" key="3">
    <source>
        <dbReference type="ARBA" id="ARBA00022475"/>
    </source>
</evidence>
<evidence type="ECO:0000256" key="2">
    <source>
        <dbReference type="ARBA" id="ARBA00022448"/>
    </source>
</evidence>
<keyword evidence="3" id="KW-1003">Cell membrane</keyword>
<dbReference type="PRINTS" id="PR00173">
    <property type="entry name" value="EDTRNSPORT"/>
</dbReference>
<feature type="transmembrane region" description="Helical" evidence="9">
    <location>
        <begin position="12"/>
        <end position="35"/>
    </location>
</feature>
<feature type="transmembrane region" description="Helical" evidence="9">
    <location>
        <begin position="85"/>
        <end position="107"/>
    </location>
</feature>
<comment type="subcellular location">
    <subcellularLocation>
        <location evidence="1">Cell membrane</location>
        <topology evidence="1">Multi-pass membrane protein</topology>
    </subcellularLocation>
</comment>
<dbReference type="GO" id="GO:0005886">
    <property type="term" value="C:plasma membrane"/>
    <property type="evidence" value="ECO:0007669"/>
    <property type="project" value="UniProtKB-SubCell"/>
</dbReference>
<proteinExistence type="predicted"/>
<dbReference type="InterPro" id="IPR018107">
    <property type="entry name" value="Na-dicarboxylate_symporter_CS"/>
</dbReference>
<evidence type="ECO:0000256" key="8">
    <source>
        <dbReference type="SAM" id="MobiDB-lite"/>
    </source>
</evidence>
<dbReference type="EMBL" id="CP006842">
    <property type="protein sequence ID" value="AHW62830.1"/>
    <property type="molecule type" value="Genomic_DNA"/>
</dbReference>
<dbReference type="Proteomes" id="UP000023703">
    <property type="component" value="Chromosome"/>
</dbReference>
<keyword evidence="7 9" id="KW-0472">Membrane</keyword>
<evidence type="ECO:0000256" key="1">
    <source>
        <dbReference type="ARBA" id="ARBA00004651"/>
    </source>
</evidence>
<evidence type="ECO:0000256" key="9">
    <source>
        <dbReference type="SAM" id="Phobius"/>
    </source>
</evidence>
<feature type="transmembrane region" description="Helical" evidence="9">
    <location>
        <begin position="227"/>
        <end position="256"/>
    </location>
</feature>
<name>X5E5W5_9CORY</name>
<dbReference type="KEGG" id="cgy:CGLY_01910"/>
<dbReference type="PANTHER" id="PTHR42865">
    <property type="entry name" value="PROTON/GLUTAMATE-ASPARTATE SYMPORTER"/>
    <property type="match status" value="1"/>
</dbReference>
<dbReference type="STRING" id="1404245.CGLY_01910"/>
<evidence type="ECO:0000256" key="7">
    <source>
        <dbReference type="ARBA" id="ARBA00023136"/>
    </source>
</evidence>
<keyword evidence="5" id="KW-0769">Symport</keyword>
<protein>
    <submittedName>
        <fullName evidence="10">C4-dicarboxylate transport protein 2</fullName>
    </submittedName>
</protein>
<dbReference type="GO" id="GO:0070778">
    <property type="term" value="P:L-aspartate transmembrane transport"/>
    <property type="evidence" value="ECO:0007669"/>
    <property type="project" value="TreeGrafter"/>
</dbReference>
<feature type="transmembrane region" description="Helical" evidence="9">
    <location>
        <begin position="321"/>
        <end position="344"/>
    </location>
</feature>
<dbReference type="SUPFAM" id="SSF118215">
    <property type="entry name" value="Proton glutamate symport protein"/>
    <property type="match status" value="1"/>
</dbReference>
<dbReference type="HOGENOM" id="CLU_019375_7_0_11"/>
<dbReference type="GO" id="GO:0015141">
    <property type="term" value="F:succinate transmembrane transporter activity"/>
    <property type="evidence" value="ECO:0007669"/>
    <property type="project" value="TreeGrafter"/>
</dbReference>
<dbReference type="GO" id="GO:0015138">
    <property type="term" value="F:fumarate transmembrane transporter activity"/>
    <property type="evidence" value="ECO:0007669"/>
    <property type="project" value="TreeGrafter"/>
</dbReference>
<keyword evidence="11" id="KW-1185">Reference proteome</keyword>
<keyword evidence="6 9" id="KW-1133">Transmembrane helix</keyword>
<dbReference type="Pfam" id="PF00375">
    <property type="entry name" value="SDF"/>
    <property type="match status" value="1"/>
</dbReference>
<keyword evidence="4 9" id="KW-0812">Transmembrane</keyword>
<dbReference type="PROSITE" id="PS00714">
    <property type="entry name" value="NA_DICARBOXYL_SYMP_2"/>
    <property type="match status" value="1"/>
</dbReference>
<dbReference type="InterPro" id="IPR036458">
    <property type="entry name" value="Na:dicarbo_symporter_sf"/>
</dbReference>
<feature type="region of interest" description="Disordered" evidence="8">
    <location>
        <begin position="422"/>
        <end position="468"/>
    </location>
</feature>
<sequence length="468" mass="49125">MVTPQKDRTRKPFYRSLIFWTLAGVVLGILVGALWPPFATLLEPLGTVFVNLVKMIIAPLVFCVVVTGIANAGDLAVLRRIGIKALVYFEAVSLIALCVGLAFAVWMRPGSGMGVDPSTLDTSQVDEAATQNTGVADFLIGIVPESVMEAFAQNDILQVLFFAVLFGIALLLFGPRADPLIKGITLVQDIILRIVSGIMVLAPVATFAVTAYTIGEYGLSALSQFGALLGVFYLALTAFLVVLGAVVRLATGVGLLRVMGYMKNEIVTGALVGSSEAVMPQLIRKLEHAGAGRSVVGLVIPTGYSFNLDGAAIYLSVSAVFLAHATGTELSVADLVMIVGVAMLTSHGMAGVAGSAFVTLTVTIGTVGAIPVAAAALILAPDRFMGKGRTAVNIIGNVVATLIVARWTGELDRRRLRDVVTGKIEEDSPLPNETHRTPPPGHGHDQTTVGSAASTHEGHESFPISTRR</sequence>
<dbReference type="Gene3D" id="1.10.3860.10">
    <property type="entry name" value="Sodium:dicarboxylate symporter"/>
    <property type="match status" value="1"/>
</dbReference>
<feature type="transmembrane region" description="Helical" evidence="9">
    <location>
        <begin position="356"/>
        <end position="379"/>
    </location>
</feature>
<evidence type="ECO:0000313" key="10">
    <source>
        <dbReference type="EMBL" id="AHW62830.1"/>
    </source>
</evidence>
<reference evidence="10 11" key="1">
    <citation type="journal article" date="2015" name="Int. J. Syst. Evol. Microbiol.">
        <title>Revisiting Corynebacterium glyciniphilum (ex Kubota et al., 1972) sp. nov., nom. rev., isolated from putrefied banana.</title>
        <authorList>
            <person name="Al-Dilaimi A."/>
            <person name="Bednarz H."/>
            <person name="Lomker A."/>
            <person name="Niehaus K."/>
            <person name="Kalinowski J."/>
            <person name="Ruckert C."/>
        </authorList>
    </citation>
    <scope>NUCLEOTIDE SEQUENCE [LARGE SCALE GENOMIC DNA]</scope>
    <source>
        <strain evidence="10">AJ 3170</strain>
    </source>
</reference>
<feature type="transmembrane region" description="Helical" evidence="9">
    <location>
        <begin position="194"/>
        <end position="215"/>
    </location>
</feature>
<dbReference type="PANTHER" id="PTHR42865:SF1">
    <property type="entry name" value="AEROBIC C4-DICARBOXYLATE TRANSPORT PROTEIN"/>
    <property type="match status" value="1"/>
</dbReference>
<dbReference type="RefSeq" id="WP_052539471.1">
    <property type="nucleotide sequence ID" value="NZ_CP006842.1"/>
</dbReference>
<evidence type="ECO:0000256" key="5">
    <source>
        <dbReference type="ARBA" id="ARBA00022847"/>
    </source>
</evidence>
<evidence type="ECO:0000256" key="4">
    <source>
        <dbReference type="ARBA" id="ARBA00022692"/>
    </source>
</evidence>